<evidence type="ECO:0000313" key="2">
    <source>
        <dbReference type="Proteomes" id="UP001189429"/>
    </source>
</evidence>
<dbReference type="EMBL" id="CAUYUJ010014938">
    <property type="protein sequence ID" value="CAK0847885.1"/>
    <property type="molecule type" value="Genomic_DNA"/>
</dbReference>
<comment type="caution">
    <text evidence="1">The sequence shown here is derived from an EMBL/GenBank/DDBJ whole genome shotgun (WGS) entry which is preliminary data.</text>
</comment>
<protein>
    <submittedName>
        <fullName evidence="1">Uncharacterized protein</fullName>
    </submittedName>
</protein>
<proteinExistence type="predicted"/>
<keyword evidence="2" id="KW-1185">Reference proteome</keyword>
<sequence>MDPASLAPSERHRLCFDTMRHLILKAAEHYKRPSVAASLGAPIFAVPLSSASSGRLLSTFPSVEPSTLVAECGGCLLRAERAPSRALAGHDAGDDGGEPGAWSPFAPGSPYEYSVTLLERFQFARA</sequence>
<gene>
    <name evidence="1" type="ORF">PCOR1329_LOCUS40970</name>
</gene>
<reference evidence="1" key="1">
    <citation type="submission" date="2023-10" db="EMBL/GenBank/DDBJ databases">
        <authorList>
            <person name="Chen Y."/>
            <person name="Shah S."/>
            <person name="Dougan E. K."/>
            <person name="Thang M."/>
            <person name="Chan C."/>
        </authorList>
    </citation>
    <scope>NUCLEOTIDE SEQUENCE [LARGE SCALE GENOMIC DNA]</scope>
</reference>
<evidence type="ECO:0000313" key="1">
    <source>
        <dbReference type="EMBL" id="CAK0847885.1"/>
    </source>
</evidence>
<dbReference type="Proteomes" id="UP001189429">
    <property type="component" value="Unassembled WGS sequence"/>
</dbReference>
<accession>A0ABN9TP66</accession>
<name>A0ABN9TP66_9DINO</name>
<organism evidence="1 2">
    <name type="scientific">Prorocentrum cordatum</name>
    <dbReference type="NCBI Taxonomy" id="2364126"/>
    <lineage>
        <taxon>Eukaryota</taxon>
        <taxon>Sar</taxon>
        <taxon>Alveolata</taxon>
        <taxon>Dinophyceae</taxon>
        <taxon>Prorocentrales</taxon>
        <taxon>Prorocentraceae</taxon>
        <taxon>Prorocentrum</taxon>
    </lineage>
</organism>